<evidence type="ECO:0000256" key="3">
    <source>
        <dbReference type="ARBA" id="ARBA00015571"/>
    </source>
</evidence>
<comment type="caution">
    <text evidence="8">The sequence shown here is derived from an EMBL/GenBank/DDBJ whole genome shotgun (WGS) entry which is preliminary data.</text>
</comment>
<name>A0AAD5A5T9_SILAS</name>
<sequence length="366" mass="42461">KIFWSFAAFLISSLLVCGNDQVDDEWIDPYDMLNYDSTSKSTRKPIEVKKLDNVPTKRREYSQDACQVTQCPDVKECTDRANMLQRQLDEHRQWVTFSSQQPSCNPVFKRFLAKLLKEISKLSLPNAVTAEMHYDAEVKLSKQMLSEIQKLVNEDSSWRTGTLDEALSNILINFKHHDYEAWRWRFEDTFGVEPDTVIKLLLYFYSSKSLKGALLLLLESCFTYCISFMQVHAFIQFIYSFFWSALFALGCTLFSYKGDLLSLENGRMKIFATVSNHLTSMVSEWFRTTWTLQDDPCKQYYETLIVNPILLMPPNKVVELTMTALITDHLEHLSQGIDAFLRGLLDPLSVRLHIPLLFVFVLSIMV</sequence>
<keyword evidence="4" id="KW-0812">Transmembrane</keyword>
<accession>A0AAD5A5T9</accession>
<comment type="similarity">
    <text evidence="2">Belongs to the chloride channel MCLC family.</text>
</comment>
<evidence type="ECO:0000256" key="1">
    <source>
        <dbReference type="ARBA" id="ARBA00004141"/>
    </source>
</evidence>
<feature type="non-terminal residue" evidence="8">
    <location>
        <position position="1"/>
    </location>
</feature>
<gene>
    <name evidence="8" type="ORF">C0J50_5355</name>
</gene>
<evidence type="ECO:0000256" key="5">
    <source>
        <dbReference type="ARBA" id="ARBA00022989"/>
    </source>
</evidence>
<keyword evidence="7" id="KW-0732">Signal</keyword>
<dbReference type="GO" id="GO:0005783">
    <property type="term" value="C:endoplasmic reticulum"/>
    <property type="evidence" value="ECO:0007669"/>
    <property type="project" value="TreeGrafter"/>
</dbReference>
<feature type="non-terminal residue" evidence="8">
    <location>
        <position position="366"/>
    </location>
</feature>
<dbReference type="AlphaFoldDB" id="A0AAD5A5T9"/>
<comment type="subcellular location">
    <subcellularLocation>
        <location evidence="1">Membrane</location>
        <topology evidence="1">Multi-pass membrane protein</topology>
    </subcellularLocation>
</comment>
<dbReference type="Proteomes" id="UP001205998">
    <property type="component" value="Unassembled WGS sequence"/>
</dbReference>
<keyword evidence="9" id="KW-1185">Reference proteome</keyword>
<dbReference type="Pfam" id="PF05934">
    <property type="entry name" value="MCLC"/>
    <property type="match status" value="1"/>
</dbReference>
<dbReference type="GO" id="GO:0005254">
    <property type="term" value="F:chloride channel activity"/>
    <property type="evidence" value="ECO:0007669"/>
    <property type="project" value="TreeGrafter"/>
</dbReference>
<feature type="signal peptide" evidence="7">
    <location>
        <begin position="1"/>
        <end position="18"/>
    </location>
</feature>
<evidence type="ECO:0000256" key="2">
    <source>
        <dbReference type="ARBA" id="ARBA00005944"/>
    </source>
</evidence>
<keyword evidence="6" id="KW-0472">Membrane</keyword>
<dbReference type="InterPro" id="IPR009231">
    <property type="entry name" value="Chloride_chnl_CLIC-like"/>
</dbReference>
<evidence type="ECO:0000256" key="4">
    <source>
        <dbReference type="ARBA" id="ARBA00022692"/>
    </source>
</evidence>
<proteinExistence type="inferred from homology"/>
<evidence type="ECO:0000256" key="7">
    <source>
        <dbReference type="SAM" id="SignalP"/>
    </source>
</evidence>
<dbReference type="PANTHER" id="PTHR34093">
    <property type="entry name" value="CHLORIDE CHANNEL CLIC-LIKE PROTEIN 1"/>
    <property type="match status" value="1"/>
</dbReference>
<protein>
    <recommendedName>
        <fullName evidence="3">Chloride channel CLIC-like protein 1</fullName>
    </recommendedName>
</protein>
<reference evidence="8" key="1">
    <citation type="submission" date="2018-07" db="EMBL/GenBank/DDBJ databases">
        <title>Comparative genomics of catfishes provides insights into carnivory and benthic adaptation.</title>
        <authorList>
            <person name="Zhang Y."/>
            <person name="Wang D."/>
            <person name="Peng Z."/>
            <person name="Zheng S."/>
            <person name="Shao F."/>
            <person name="Tao W."/>
        </authorList>
    </citation>
    <scope>NUCLEOTIDE SEQUENCE</scope>
    <source>
        <strain evidence="8">Chongqing</strain>
    </source>
</reference>
<evidence type="ECO:0000313" key="8">
    <source>
        <dbReference type="EMBL" id="KAI5610217.1"/>
    </source>
</evidence>
<feature type="chain" id="PRO_5042010104" description="Chloride channel CLIC-like protein 1" evidence="7">
    <location>
        <begin position="19"/>
        <end position="366"/>
    </location>
</feature>
<dbReference type="GO" id="GO:0016020">
    <property type="term" value="C:membrane"/>
    <property type="evidence" value="ECO:0007669"/>
    <property type="project" value="UniProtKB-SubCell"/>
</dbReference>
<organism evidence="8 9">
    <name type="scientific">Silurus asotus</name>
    <name type="common">Amur catfish</name>
    <name type="synonym">Parasilurus asotus</name>
    <dbReference type="NCBI Taxonomy" id="30991"/>
    <lineage>
        <taxon>Eukaryota</taxon>
        <taxon>Metazoa</taxon>
        <taxon>Chordata</taxon>
        <taxon>Craniata</taxon>
        <taxon>Vertebrata</taxon>
        <taxon>Euteleostomi</taxon>
        <taxon>Actinopterygii</taxon>
        <taxon>Neopterygii</taxon>
        <taxon>Teleostei</taxon>
        <taxon>Ostariophysi</taxon>
        <taxon>Siluriformes</taxon>
        <taxon>Siluridae</taxon>
        <taxon>Silurus</taxon>
    </lineage>
</organism>
<evidence type="ECO:0000313" key="9">
    <source>
        <dbReference type="Proteomes" id="UP001205998"/>
    </source>
</evidence>
<dbReference type="EMBL" id="MU574410">
    <property type="protein sequence ID" value="KAI5610217.1"/>
    <property type="molecule type" value="Genomic_DNA"/>
</dbReference>
<evidence type="ECO:0000256" key="6">
    <source>
        <dbReference type="ARBA" id="ARBA00023136"/>
    </source>
</evidence>
<keyword evidence="5" id="KW-1133">Transmembrane helix</keyword>
<dbReference type="PANTHER" id="PTHR34093:SF1">
    <property type="entry name" value="CHLORIDE CHANNEL CLIC-LIKE PROTEIN 1"/>
    <property type="match status" value="1"/>
</dbReference>